<accession>A0A498JC75</accession>
<dbReference type="STRING" id="3750.A0A498JC75"/>
<evidence type="ECO:0000313" key="2">
    <source>
        <dbReference type="Proteomes" id="UP000290289"/>
    </source>
</evidence>
<proteinExistence type="predicted"/>
<name>A0A498JC75_MALDO</name>
<organism evidence="1 2">
    <name type="scientific">Malus domestica</name>
    <name type="common">Apple</name>
    <name type="synonym">Pyrus malus</name>
    <dbReference type="NCBI Taxonomy" id="3750"/>
    <lineage>
        <taxon>Eukaryota</taxon>
        <taxon>Viridiplantae</taxon>
        <taxon>Streptophyta</taxon>
        <taxon>Embryophyta</taxon>
        <taxon>Tracheophyta</taxon>
        <taxon>Spermatophyta</taxon>
        <taxon>Magnoliopsida</taxon>
        <taxon>eudicotyledons</taxon>
        <taxon>Gunneridae</taxon>
        <taxon>Pentapetalae</taxon>
        <taxon>rosids</taxon>
        <taxon>fabids</taxon>
        <taxon>Rosales</taxon>
        <taxon>Rosaceae</taxon>
        <taxon>Amygdaloideae</taxon>
        <taxon>Maleae</taxon>
        <taxon>Malus</taxon>
    </lineage>
</organism>
<gene>
    <name evidence="1" type="ORF">DVH24_020405</name>
</gene>
<comment type="caution">
    <text evidence="1">The sequence shown here is derived from an EMBL/GenBank/DDBJ whole genome shotgun (WGS) entry which is preliminary data.</text>
</comment>
<dbReference type="AlphaFoldDB" id="A0A498JC75"/>
<evidence type="ECO:0008006" key="3">
    <source>
        <dbReference type="Google" id="ProtNLM"/>
    </source>
</evidence>
<dbReference type="EMBL" id="RDQH01000334">
    <property type="protein sequence ID" value="RXH91382.1"/>
    <property type="molecule type" value="Genomic_DNA"/>
</dbReference>
<keyword evidence="2" id="KW-1185">Reference proteome</keyword>
<reference evidence="1 2" key="1">
    <citation type="submission" date="2018-10" db="EMBL/GenBank/DDBJ databases">
        <title>A high-quality apple genome assembly.</title>
        <authorList>
            <person name="Hu J."/>
        </authorList>
    </citation>
    <scope>NUCLEOTIDE SEQUENCE [LARGE SCALE GENOMIC DNA]</scope>
    <source>
        <strain evidence="2">cv. HFTH1</strain>
        <tissue evidence="1">Young leaf</tissue>
    </source>
</reference>
<protein>
    <recommendedName>
        <fullName evidence="3">DUF4283 domain-containing protein</fullName>
    </recommendedName>
</protein>
<evidence type="ECO:0000313" key="1">
    <source>
        <dbReference type="EMBL" id="RXH91382.1"/>
    </source>
</evidence>
<sequence>MWFFIKKLYSPVNSFCFHCSLSIFKRDCEVGIYQRKNSATRTTVYLNHTSVQVPYTPRSISAHMAQQEVEELVVHLEKSMDLGTMEHGVELVGAALFHRTLNKWGVRNMLRSSWKEMGEIEMKWFRDTTFIITAQDESTAVKILEQVPRAVMKQNFSVK</sequence>
<dbReference type="Proteomes" id="UP000290289">
    <property type="component" value="Chromosome 8"/>
</dbReference>